<keyword evidence="3" id="KW-0238">DNA-binding</keyword>
<feature type="transmembrane region" description="Helical" evidence="1">
    <location>
        <begin position="12"/>
        <end position="31"/>
    </location>
</feature>
<feature type="domain" description="HTH LytTR-type" evidence="2">
    <location>
        <begin position="190"/>
        <end position="291"/>
    </location>
</feature>
<dbReference type="Gene3D" id="2.40.50.1020">
    <property type="entry name" value="LytTr DNA-binding domain"/>
    <property type="match status" value="1"/>
</dbReference>
<dbReference type="RefSeq" id="WP_010601157.1">
    <property type="nucleotide sequence ID" value="NZ_JAPJUH010000004.1"/>
</dbReference>
<dbReference type="Pfam" id="PF04397">
    <property type="entry name" value="LytTR"/>
    <property type="match status" value="1"/>
</dbReference>
<accession>A0A9X3DEH0</accession>
<evidence type="ECO:0000313" key="3">
    <source>
        <dbReference type="EMBL" id="MCX3265636.1"/>
    </source>
</evidence>
<feature type="transmembrane region" description="Helical" evidence="1">
    <location>
        <begin position="86"/>
        <end position="111"/>
    </location>
</feature>
<name>A0A9X3DEH0_9SPHI</name>
<evidence type="ECO:0000313" key="4">
    <source>
        <dbReference type="Proteomes" id="UP001142592"/>
    </source>
</evidence>
<dbReference type="AlphaFoldDB" id="A0A9X3DEH0"/>
<gene>
    <name evidence="3" type="ORF">OQZ29_12820</name>
</gene>
<keyword evidence="4" id="KW-1185">Reference proteome</keyword>
<reference evidence="3" key="1">
    <citation type="submission" date="2022-11" db="EMBL/GenBank/DDBJ databases">
        <authorList>
            <person name="Graham C."/>
            <person name="Newman J.D."/>
        </authorList>
    </citation>
    <scope>NUCLEOTIDE SEQUENCE</scope>
    <source>
        <strain evidence="3">DSM 19486</strain>
    </source>
</reference>
<dbReference type="EMBL" id="JAPJUH010000004">
    <property type="protein sequence ID" value="MCX3265636.1"/>
    <property type="molecule type" value="Genomic_DNA"/>
</dbReference>
<evidence type="ECO:0000256" key="1">
    <source>
        <dbReference type="SAM" id="Phobius"/>
    </source>
</evidence>
<proteinExistence type="predicted"/>
<comment type="caution">
    <text evidence="3">The sequence shown here is derived from an EMBL/GenBank/DDBJ whole genome shotgun (WGS) entry which is preliminary data.</text>
</comment>
<evidence type="ECO:0000259" key="2">
    <source>
        <dbReference type="SMART" id="SM00850"/>
    </source>
</evidence>
<dbReference type="InterPro" id="IPR007492">
    <property type="entry name" value="LytTR_DNA-bd_dom"/>
</dbReference>
<dbReference type="GO" id="GO:0003677">
    <property type="term" value="F:DNA binding"/>
    <property type="evidence" value="ECO:0007669"/>
    <property type="project" value="UniProtKB-KW"/>
</dbReference>
<dbReference type="SMART" id="SM00850">
    <property type="entry name" value="LytTR"/>
    <property type="match status" value="1"/>
</dbReference>
<sequence>MNADERIPRNPYFSVYFRMLMALMVANYIILDGQVKPIIQVIQQKNFYVTLVFSFTIAMFLLESLHHITLLLDKRLAWKYAPVRRLLLQIVLGVIMLLYIDIWLVKGFFYLFNYDFEDSGYMLIEFPKVKWLLMVMNFLYWLEATSPGTLSLSRFLSTKNPSGDEYAAGEEEELINKVNKVEALRGRLGNKIEIIQFDKIACLKCESLTGYIYLKDNSIFNMDYKMNDLEQILDPQRFFRTNRGVIYAFDVIEHHRRERKEGLLSLYSGINPHATRIISRDRYMDFKYKFSLFRSGGNGKNTIVSQ</sequence>
<protein>
    <submittedName>
        <fullName evidence="3">LytTR family DNA-binding domain-containing protein</fullName>
    </submittedName>
</protein>
<dbReference type="Proteomes" id="UP001142592">
    <property type="component" value="Unassembled WGS sequence"/>
</dbReference>
<keyword evidence="1" id="KW-0812">Transmembrane</keyword>
<organism evidence="3 4">
    <name type="scientific">Pedobacter agri</name>
    <dbReference type="NCBI Taxonomy" id="454586"/>
    <lineage>
        <taxon>Bacteria</taxon>
        <taxon>Pseudomonadati</taxon>
        <taxon>Bacteroidota</taxon>
        <taxon>Sphingobacteriia</taxon>
        <taxon>Sphingobacteriales</taxon>
        <taxon>Sphingobacteriaceae</taxon>
        <taxon>Pedobacter</taxon>
    </lineage>
</organism>
<keyword evidence="1" id="KW-1133">Transmembrane helix</keyword>
<keyword evidence="1" id="KW-0472">Membrane</keyword>
<feature type="transmembrane region" description="Helical" evidence="1">
    <location>
        <begin position="47"/>
        <end position="65"/>
    </location>
</feature>